<dbReference type="GO" id="GO:0052689">
    <property type="term" value="F:carboxylic ester hydrolase activity"/>
    <property type="evidence" value="ECO:0007669"/>
    <property type="project" value="InterPro"/>
</dbReference>
<dbReference type="EMBL" id="CP042817">
    <property type="protein sequence ID" value="QEJ98796.1"/>
    <property type="molecule type" value="Genomic_DNA"/>
</dbReference>
<feature type="active site" description="Charge relay system" evidence="1">
    <location>
        <position position="203"/>
    </location>
</feature>
<dbReference type="ESTHER" id="treph-e7nvl2">
    <property type="family name" value="CarbLipBact_2"/>
</dbReference>
<dbReference type="PANTHER" id="PTHR11614">
    <property type="entry name" value="PHOSPHOLIPASE-RELATED"/>
    <property type="match status" value="1"/>
</dbReference>
<reference evidence="4 6" key="3">
    <citation type="submission" date="2019-08" db="EMBL/GenBank/DDBJ databases">
        <authorList>
            <person name="Kuhnert P."/>
        </authorList>
    </citation>
    <scope>NUCLEOTIDE SEQUENCE [LARGE SCALE GENOMIC DNA]</scope>
    <source>
        <strain evidence="4 6">B36.5</strain>
    </source>
</reference>
<reference evidence="5" key="2">
    <citation type="submission" date="2015-01" db="EMBL/GenBank/DDBJ databases">
        <authorList>
            <person name="Manzoor Shahid"/>
            <person name="Zubair Saima"/>
        </authorList>
    </citation>
    <scope>NUCLEOTIDE SEQUENCE [LARGE SCALE GENOMIC DNA]</scope>
    <source>
        <strain evidence="5">V1</strain>
    </source>
</reference>
<evidence type="ECO:0000259" key="2">
    <source>
        <dbReference type="Pfam" id="PF12697"/>
    </source>
</evidence>
<dbReference type="SUPFAM" id="SSF53474">
    <property type="entry name" value="alpha/beta-Hydrolases"/>
    <property type="match status" value="1"/>
</dbReference>
<dbReference type="Gene3D" id="3.40.50.1820">
    <property type="entry name" value="alpha/beta hydrolase"/>
    <property type="match status" value="1"/>
</dbReference>
<dbReference type="AlphaFoldDB" id="A0A0B7GWZ7"/>
<dbReference type="InterPro" id="IPR012354">
    <property type="entry name" value="Esterase_lipase"/>
</dbReference>
<dbReference type="GeneID" id="57752510"/>
<evidence type="ECO:0000313" key="5">
    <source>
        <dbReference type="Proteomes" id="UP000042527"/>
    </source>
</evidence>
<feature type="domain" description="AB hydrolase-1" evidence="2">
    <location>
        <begin position="26"/>
        <end position="230"/>
    </location>
</feature>
<feature type="active site" description="Charge relay system" evidence="1">
    <location>
        <position position="232"/>
    </location>
</feature>
<evidence type="ECO:0000313" key="6">
    <source>
        <dbReference type="Proteomes" id="UP000323594"/>
    </source>
</evidence>
<evidence type="ECO:0000313" key="4">
    <source>
        <dbReference type="EMBL" id="QEJ98796.1"/>
    </source>
</evidence>
<dbReference type="RefSeq" id="WP_024752308.1">
    <property type="nucleotide sequence ID" value="NZ_CDNC01000049.1"/>
</dbReference>
<gene>
    <name evidence="4" type="ORF">FUT82_12860</name>
    <name evidence="3" type="ORF">TPHV1_70067</name>
</gene>
<dbReference type="InterPro" id="IPR051044">
    <property type="entry name" value="MAG_DAG_Lipase"/>
</dbReference>
<sequence>MFYNNYPINTSTYTSPKFFKGSDEAVLLIHGYTGSPREMTWLGEQIHKAGYTVYIPRLPGHGTCKEDFLSSSWKDWLRCVCDAYINLAAEYKKVFVGGLSMGGVLTALIAAKFNPEKIFLCAPAFIAADARLKLTPFLKFFIKEVKTEVGFFYPEPDYQEAVKDYTGAEYVPTAADLYKLQKLAIKQLPSIRSKTLTVISHGDVTVPFSVKEVIDAHLQAPNEYLILEKSCHIVVDDVEREQVAEGIIRFLNS</sequence>
<dbReference type="Pfam" id="PF12697">
    <property type="entry name" value="Abhydrolase_6"/>
    <property type="match status" value="1"/>
</dbReference>
<evidence type="ECO:0000313" key="3">
    <source>
        <dbReference type="EMBL" id="CEM63204.1"/>
    </source>
</evidence>
<dbReference type="InterPro" id="IPR000073">
    <property type="entry name" value="AB_hydrolase_1"/>
</dbReference>
<organism evidence="3 5">
    <name type="scientific">Treponema phagedenis</name>
    <dbReference type="NCBI Taxonomy" id="162"/>
    <lineage>
        <taxon>Bacteria</taxon>
        <taxon>Pseudomonadati</taxon>
        <taxon>Spirochaetota</taxon>
        <taxon>Spirochaetia</taxon>
        <taxon>Spirochaetales</taxon>
        <taxon>Treponemataceae</taxon>
        <taxon>Treponema</taxon>
    </lineage>
</organism>
<keyword evidence="5" id="KW-1185">Reference proteome</keyword>
<evidence type="ECO:0000256" key="1">
    <source>
        <dbReference type="PIRSR" id="PIRSR017388-1"/>
    </source>
</evidence>
<proteinExistence type="predicted"/>
<feature type="active site" description="Nucleophile" evidence="1">
    <location>
        <position position="100"/>
    </location>
</feature>
<keyword evidence="4" id="KW-0378">Hydrolase</keyword>
<accession>A0A0B7GWZ7</accession>
<dbReference type="PIRSF" id="PIRSF017388">
    <property type="entry name" value="Esterase_lipase"/>
    <property type="match status" value="1"/>
</dbReference>
<reference evidence="3" key="1">
    <citation type="submission" date="2015-01" db="EMBL/GenBank/DDBJ databases">
        <authorList>
            <person name="Xiang T."/>
            <person name="Song Y."/>
            <person name="Huang L."/>
            <person name="Wang B."/>
            <person name="Wu P."/>
        </authorList>
    </citation>
    <scope>NUCLEOTIDE SEQUENCE [LARGE SCALE GENOMIC DNA]</scope>
    <source>
        <strain evidence="3">V1</strain>
    </source>
</reference>
<dbReference type="EMBL" id="CDNC01000049">
    <property type="protein sequence ID" value="CEM63204.1"/>
    <property type="molecule type" value="Genomic_DNA"/>
</dbReference>
<name>A0A0B7GWZ7_TREPH</name>
<dbReference type="Proteomes" id="UP000323594">
    <property type="component" value="Chromosome"/>
</dbReference>
<protein>
    <submittedName>
        <fullName evidence="4">Alpha/beta fold hydrolase</fullName>
    </submittedName>
</protein>
<dbReference type="Proteomes" id="UP000042527">
    <property type="component" value="Unassembled WGS sequence"/>
</dbReference>
<dbReference type="InterPro" id="IPR029058">
    <property type="entry name" value="AB_hydrolase_fold"/>
</dbReference>